<dbReference type="InterPro" id="IPR021463">
    <property type="entry name" value="Methyltransf_34"/>
</dbReference>
<keyword evidence="2" id="KW-0489">Methyltransferase</keyword>
<accession>A0A2N6NYN1</accession>
<feature type="compositionally biased region" description="Polar residues" evidence="1">
    <location>
        <begin position="21"/>
        <end position="34"/>
    </location>
</feature>
<sequence>MVRKQTTMKKKPSGGGGPATSLPSPLAATTTTSRNADDAPPSPLPSLSIPQQQRLLNHFAAAFASALTDANLPQRLQAIKQALYRRDFAAAFGREDHLAAYAARWSPTRALCYAAVFQHHLAPHLDSSSSSTSSSLPSLSQSSAAAAAAAAATTTKMICVGGCAAEHVAFASYLAHHHHHQQQQQQQHAARGSLTLLDSAPWAGVASTMQATLTTPLPLSKHASAATTTAANAPPLLSTPAHLRLRVLQQDALELTETQWADVMTANDDEDAAPAAPAAVVVTLLFTLNELYTSGGVGKTTRFLGALEAALPDGALLLVVDSPGSYSEAAVGKDRKKYPMQWLLHHTLTGRAGAREREWTRLESHDSLWFRLSDQLTYPIQLENMRYQLHLYRIDRKSPT</sequence>
<comment type="caution">
    <text evidence="2">The sequence shown here is derived from an EMBL/GenBank/DDBJ whole genome shotgun (WGS) entry which is preliminary data.</text>
</comment>
<dbReference type="Pfam" id="PF11312">
    <property type="entry name" value="Methyltransf_34"/>
    <property type="match status" value="1"/>
</dbReference>
<dbReference type="GO" id="GO:0032259">
    <property type="term" value="P:methylation"/>
    <property type="evidence" value="ECO:0007669"/>
    <property type="project" value="UniProtKB-KW"/>
</dbReference>
<gene>
    <name evidence="2" type="primary">BMT6</name>
    <name evidence="2" type="ORF">BM221_002480</name>
</gene>
<dbReference type="Proteomes" id="UP000235728">
    <property type="component" value="Unassembled WGS sequence"/>
</dbReference>
<feature type="region of interest" description="Disordered" evidence="1">
    <location>
        <begin position="1"/>
        <end position="48"/>
    </location>
</feature>
<evidence type="ECO:0000313" key="3">
    <source>
        <dbReference type="Proteomes" id="UP000235728"/>
    </source>
</evidence>
<feature type="compositionally biased region" description="Basic residues" evidence="1">
    <location>
        <begin position="1"/>
        <end position="12"/>
    </location>
</feature>
<proteinExistence type="predicted"/>
<dbReference type="GO" id="GO:0008168">
    <property type="term" value="F:methyltransferase activity"/>
    <property type="evidence" value="ECO:0007669"/>
    <property type="project" value="UniProtKB-KW"/>
</dbReference>
<evidence type="ECO:0000256" key="1">
    <source>
        <dbReference type="SAM" id="MobiDB-lite"/>
    </source>
</evidence>
<keyword evidence="2" id="KW-0808">Transferase</keyword>
<evidence type="ECO:0000313" key="2">
    <source>
        <dbReference type="EMBL" id="PMB72377.1"/>
    </source>
</evidence>
<dbReference type="OMA" id="DMRYQVH"/>
<organism evidence="2 3">
    <name type="scientific">Beauveria bassiana</name>
    <name type="common">White muscardine disease fungus</name>
    <name type="synonym">Tritirachium shiotae</name>
    <dbReference type="NCBI Taxonomy" id="176275"/>
    <lineage>
        <taxon>Eukaryota</taxon>
        <taxon>Fungi</taxon>
        <taxon>Dikarya</taxon>
        <taxon>Ascomycota</taxon>
        <taxon>Pezizomycotina</taxon>
        <taxon>Sordariomycetes</taxon>
        <taxon>Hypocreomycetidae</taxon>
        <taxon>Hypocreales</taxon>
        <taxon>Cordycipitaceae</taxon>
        <taxon>Beauveria</taxon>
    </lineage>
</organism>
<dbReference type="EMBL" id="MRVG01000002">
    <property type="protein sequence ID" value="PMB72377.1"/>
    <property type="molecule type" value="Genomic_DNA"/>
</dbReference>
<reference evidence="2 3" key="1">
    <citation type="journal article" date="2016" name="Appl. Microbiol. Biotechnol.">
        <title>Characterization of T-DNA insertion mutants with decreased virulence in the entomopathogenic fungus Beauveria bassiana JEF-007.</title>
        <authorList>
            <person name="Kim S."/>
            <person name="Lee S.J."/>
            <person name="Nai Y.S."/>
            <person name="Yu J.S."/>
            <person name="Lee M.R."/>
            <person name="Yang Y.T."/>
            <person name="Kim J.S."/>
        </authorList>
    </citation>
    <scope>NUCLEOTIDE SEQUENCE [LARGE SCALE GENOMIC DNA]</scope>
    <source>
        <strain evidence="2 3">JEF-007</strain>
    </source>
</reference>
<name>A0A2N6NYN1_BEABA</name>
<dbReference type="AlphaFoldDB" id="A0A2N6NYN1"/>
<protein>
    <submittedName>
        <fullName evidence="2">25S rRNA (Uridine(2843)-N(3))-methyltransferase</fullName>
    </submittedName>
</protein>